<evidence type="ECO:0000313" key="8">
    <source>
        <dbReference type="Proteomes" id="UP000272942"/>
    </source>
</evidence>
<keyword evidence="2 6" id="KW-0812">Transmembrane</keyword>
<evidence type="ECO:0000313" key="9">
    <source>
        <dbReference type="WBParaSite" id="ECPE_0000926401-mRNA-1"/>
    </source>
</evidence>
<feature type="transmembrane region" description="Helical" evidence="6">
    <location>
        <begin position="192"/>
        <end position="217"/>
    </location>
</feature>
<evidence type="ECO:0000256" key="1">
    <source>
        <dbReference type="ARBA" id="ARBA00004141"/>
    </source>
</evidence>
<feature type="transmembrane region" description="Helical" evidence="6">
    <location>
        <begin position="56"/>
        <end position="79"/>
    </location>
</feature>
<dbReference type="Pfam" id="PF00083">
    <property type="entry name" value="Sugar_tr"/>
    <property type="match status" value="1"/>
</dbReference>
<feature type="transmembrane region" description="Helical" evidence="6">
    <location>
        <begin position="423"/>
        <end position="444"/>
    </location>
</feature>
<keyword evidence="4 6" id="KW-0472">Membrane</keyword>
<dbReference type="EMBL" id="UZAN01047108">
    <property type="protein sequence ID" value="VDP85031.1"/>
    <property type="molecule type" value="Genomic_DNA"/>
</dbReference>
<feature type="transmembrane region" description="Helical" evidence="6">
    <location>
        <begin position="481"/>
        <end position="504"/>
    </location>
</feature>
<gene>
    <name evidence="7" type="ORF">ECPE_LOCUS9236</name>
</gene>
<evidence type="ECO:0000256" key="5">
    <source>
        <dbReference type="SAM" id="MobiDB-lite"/>
    </source>
</evidence>
<reference evidence="7 8" key="2">
    <citation type="submission" date="2018-11" db="EMBL/GenBank/DDBJ databases">
        <authorList>
            <consortium name="Pathogen Informatics"/>
        </authorList>
    </citation>
    <scope>NUCLEOTIDE SEQUENCE [LARGE SCALE GENOMIC DNA]</scope>
    <source>
        <strain evidence="7 8">Egypt</strain>
    </source>
</reference>
<sequence length="600" mass="67123">MKQNADVDDDGEERMKSKQDAHQNVPASVDNCTRQIKLDPIVIDELLETEVGPNGFWQWSLVFIAVFTTTGAATFPVFADSVPLRRCYMGERWEMAFVQHNFTFEQIGLVTGGWAHGENMESLTAGCQRFTGDWDNLTIPVLTNPNQLLTAIVPGLSNRTVPCSNGYVYAYMPFQYDGGVVETYHMVCEQSWYIPIGTSIFMLGMMFGYLVCGFWGARFGLKHALITFSLTELVSSALSSASHAFWLYTILRFFVSVGSHGKLSSFNIILLEMTTPKYRSVMNTLYLLGFNCVSRGLITWFAYMLRNWRWLNLAATIQCVFSLAYFWLIPESPRWLLAQDRPVDALDLLKRGRKINQRFRSKREESERLNRLWEQYTQAKLLTDSATDNTEGSTEQATVKRKPNDVVAIIGKMFSSKKRTKNTLLSMLLFFLFSSIFIGLMLYMRMVRQPVYVVSLILAAAALPGAAIASTAYRIMKHRRLPLLVVFIAVGIVLCAGGVYTYLVQPEGDLPLSITLVLSVMLMATAQRFGTSAGTGRLGSAMSAYINQLDYTVAHGTPIIFYAGIAILGMITTCCLDDTTGKEEVASEDSPQADGQVSYL</sequence>
<keyword evidence="3 6" id="KW-1133">Transmembrane helix</keyword>
<proteinExistence type="predicted"/>
<dbReference type="PANTHER" id="PTHR24064">
    <property type="entry name" value="SOLUTE CARRIER FAMILY 22 MEMBER"/>
    <property type="match status" value="1"/>
</dbReference>
<dbReference type="WBParaSite" id="ECPE_0000926401-mRNA-1">
    <property type="protein sequence ID" value="ECPE_0000926401-mRNA-1"/>
    <property type="gene ID" value="ECPE_0000926401"/>
</dbReference>
<feature type="transmembrane region" description="Helical" evidence="6">
    <location>
        <begin position="310"/>
        <end position="329"/>
    </location>
</feature>
<evidence type="ECO:0000256" key="4">
    <source>
        <dbReference type="ARBA" id="ARBA00023136"/>
    </source>
</evidence>
<dbReference type="Gene3D" id="1.20.1250.20">
    <property type="entry name" value="MFS general substrate transporter like domains"/>
    <property type="match status" value="1"/>
</dbReference>
<feature type="region of interest" description="Disordered" evidence="5">
    <location>
        <begin position="1"/>
        <end position="26"/>
    </location>
</feature>
<evidence type="ECO:0000256" key="2">
    <source>
        <dbReference type="ARBA" id="ARBA00022692"/>
    </source>
</evidence>
<dbReference type="GO" id="GO:0016020">
    <property type="term" value="C:membrane"/>
    <property type="evidence" value="ECO:0007669"/>
    <property type="project" value="UniProtKB-SubCell"/>
</dbReference>
<reference evidence="9" key="1">
    <citation type="submission" date="2016-06" db="UniProtKB">
        <authorList>
            <consortium name="WormBaseParasite"/>
        </authorList>
    </citation>
    <scope>IDENTIFICATION</scope>
</reference>
<dbReference type="InterPro" id="IPR036259">
    <property type="entry name" value="MFS_trans_sf"/>
</dbReference>
<evidence type="ECO:0000313" key="7">
    <source>
        <dbReference type="EMBL" id="VDP85031.1"/>
    </source>
</evidence>
<feature type="transmembrane region" description="Helical" evidence="6">
    <location>
        <begin position="510"/>
        <end position="530"/>
    </location>
</feature>
<dbReference type="AlphaFoldDB" id="A0A183AQK1"/>
<name>A0A183AQK1_9TREM</name>
<feature type="transmembrane region" description="Helical" evidence="6">
    <location>
        <begin position="450"/>
        <end position="469"/>
    </location>
</feature>
<feature type="transmembrane region" description="Helical" evidence="6">
    <location>
        <begin position="551"/>
        <end position="571"/>
    </location>
</feature>
<keyword evidence="8" id="KW-1185">Reference proteome</keyword>
<dbReference type="GO" id="GO:0022857">
    <property type="term" value="F:transmembrane transporter activity"/>
    <property type="evidence" value="ECO:0007669"/>
    <property type="project" value="InterPro"/>
</dbReference>
<feature type="compositionally biased region" description="Acidic residues" evidence="5">
    <location>
        <begin position="1"/>
        <end position="12"/>
    </location>
</feature>
<dbReference type="OrthoDB" id="5141738at2759"/>
<dbReference type="Proteomes" id="UP000272942">
    <property type="component" value="Unassembled WGS sequence"/>
</dbReference>
<evidence type="ECO:0000256" key="6">
    <source>
        <dbReference type="SAM" id="Phobius"/>
    </source>
</evidence>
<dbReference type="InterPro" id="IPR005828">
    <property type="entry name" value="MFS_sugar_transport-like"/>
</dbReference>
<dbReference type="SUPFAM" id="SSF103473">
    <property type="entry name" value="MFS general substrate transporter"/>
    <property type="match status" value="1"/>
</dbReference>
<protein>
    <submittedName>
        <fullName evidence="9">MFS domain-containing protein</fullName>
    </submittedName>
</protein>
<evidence type="ECO:0000256" key="3">
    <source>
        <dbReference type="ARBA" id="ARBA00022989"/>
    </source>
</evidence>
<comment type="subcellular location">
    <subcellularLocation>
        <location evidence="1">Membrane</location>
        <topology evidence="1">Multi-pass membrane protein</topology>
    </subcellularLocation>
</comment>
<feature type="transmembrane region" description="Helical" evidence="6">
    <location>
        <begin position="285"/>
        <end position="304"/>
    </location>
</feature>
<accession>A0A183AQK1</accession>
<organism evidence="9">
    <name type="scientific">Echinostoma caproni</name>
    <dbReference type="NCBI Taxonomy" id="27848"/>
    <lineage>
        <taxon>Eukaryota</taxon>
        <taxon>Metazoa</taxon>
        <taxon>Spiralia</taxon>
        <taxon>Lophotrochozoa</taxon>
        <taxon>Platyhelminthes</taxon>
        <taxon>Trematoda</taxon>
        <taxon>Digenea</taxon>
        <taxon>Plagiorchiida</taxon>
        <taxon>Echinostomata</taxon>
        <taxon>Echinostomatoidea</taxon>
        <taxon>Echinostomatidae</taxon>
        <taxon>Echinostoma</taxon>
    </lineage>
</organism>